<dbReference type="GO" id="GO:0016787">
    <property type="term" value="F:hydrolase activity"/>
    <property type="evidence" value="ECO:0007669"/>
    <property type="project" value="UniProtKB-KW"/>
</dbReference>
<proteinExistence type="predicted"/>
<dbReference type="PRINTS" id="PR00111">
    <property type="entry name" value="ABHYDROLASE"/>
</dbReference>
<name>A0A1J0VT45_9NOCA</name>
<accession>A0A1J0VT45</accession>
<dbReference type="SUPFAM" id="SSF53474">
    <property type="entry name" value="alpha/beta-Hydrolases"/>
    <property type="match status" value="1"/>
</dbReference>
<dbReference type="AlphaFoldDB" id="A0A1J0VT45"/>
<evidence type="ECO:0000259" key="1">
    <source>
        <dbReference type="Pfam" id="PF12697"/>
    </source>
</evidence>
<keyword evidence="3" id="KW-1185">Reference proteome</keyword>
<reference evidence="2" key="1">
    <citation type="submission" date="2016-11" db="EMBL/GenBank/DDBJ databases">
        <authorList>
            <person name="Jaros S."/>
            <person name="Januszkiewicz K."/>
            <person name="Wedrychowicz H."/>
        </authorList>
    </citation>
    <scope>NUCLEOTIDE SEQUENCE [LARGE SCALE GENOMIC DNA]</scope>
    <source>
        <strain evidence="2">Y48</strain>
    </source>
</reference>
<dbReference type="InterPro" id="IPR050266">
    <property type="entry name" value="AB_hydrolase_sf"/>
</dbReference>
<feature type="domain" description="AB hydrolase-1" evidence="1">
    <location>
        <begin position="54"/>
        <end position="269"/>
    </location>
</feature>
<dbReference type="Proteomes" id="UP000183810">
    <property type="component" value="Chromosome"/>
</dbReference>
<organism evidence="2 3">
    <name type="scientific">Nocardia mangyaensis</name>
    <dbReference type="NCBI Taxonomy" id="2213200"/>
    <lineage>
        <taxon>Bacteria</taxon>
        <taxon>Bacillati</taxon>
        <taxon>Actinomycetota</taxon>
        <taxon>Actinomycetes</taxon>
        <taxon>Mycobacteriales</taxon>
        <taxon>Nocardiaceae</taxon>
        <taxon>Nocardia</taxon>
    </lineage>
</organism>
<dbReference type="OrthoDB" id="5513277at2"/>
<protein>
    <submittedName>
        <fullName evidence="2">Alpha/beta hydrolase</fullName>
    </submittedName>
</protein>
<dbReference type="KEGG" id="nsl:BOX37_16085"/>
<dbReference type="EMBL" id="CP018082">
    <property type="protein sequence ID" value="APE35212.1"/>
    <property type="molecule type" value="Genomic_DNA"/>
</dbReference>
<dbReference type="InterPro" id="IPR029058">
    <property type="entry name" value="AB_hydrolase_fold"/>
</dbReference>
<evidence type="ECO:0000313" key="2">
    <source>
        <dbReference type="EMBL" id="APE35212.1"/>
    </source>
</evidence>
<dbReference type="PANTHER" id="PTHR43798">
    <property type="entry name" value="MONOACYLGLYCEROL LIPASE"/>
    <property type="match status" value="1"/>
</dbReference>
<evidence type="ECO:0000313" key="3">
    <source>
        <dbReference type="Proteomes" id="UP000183810"/>
    </source>
</evidence>
<gene>
    <name evidence="2" type="ORF">BOX37_16085</name>
</gene>
<keyword evidence="2" id="KW-0378">Hydrolase</keyword>
<dbReference type="Pfam" id="PF12697">
    <property type="entry name" value="Abhydrolase_6"/>
    <property type="match status" value="1"/>
</dbReference>
<dbReference type="Gene3D" id="3.40.50.1820">
    <property type="entry name" value="alpha/beta hydrolase"/>
    <property type="match status" value="1"/>
</dbReference>
<dbReference type="InterPro" id="IPR000073">
    <property type="entry name" value="AB_hydrolase_1"/>
</dbReference>
<sequence length="283" mass="30824">MTTLYKSDAGRRAIEERYRARLDAWPVPREEFRVPTAAGETFVLASGPADAPPLVLLHGSGANTSTWRGDVTDWSAHYRVYAVDLPGEPGFSAPTRLDLSTDATASWLDEVLDRLGLDTVALVGMSLGGWTALDFVLRRPGRVTSLVLLCPGGLGKHRYGWLVKALGLRLLGRHSVRDAARVGLGLGPEDAAAEEILDEVELTFTHFSPRPGRLPRFRREQLQEVDIPVLIIVGEDDALFDSTRTAEIARGGFTRGEVRLLPGAGHALVGQTVPVREFLQDNA</sequence>
<dbReference type="RefSeq" id="WP_071928399.1">
    <property type="nucleotide sequence ID" value="NZ_CP018082.1"/>
</dbReference>